<dbReference type="NCBIfam" id="TIGR04183">
    <property type="entry name" value="Por_Secre_tail"/>
    <property type="match status" value="1"/>
</dbReference>
<feature type="domain" description="Secretion system C-terminal sorting" evidence="3">
    <location>
        <begin position="782"/>
        <end position="850"/>
    </location>
</feature>
<dbReference type="Gene3D" id="2.130.10.10">
    <property type="entry name" value="YVTN repeat-like/Quinoprotein amine dehydrogenase"/>
    <property type="match status" value="3"/>
</dbReference>
<evidence type="ECO:0000313" key="4">
    <source>
        <dbReference type="EMBL" id="PZX43091.1"/>
    </source>
</evidence>
<dbReference type="PANTHER" id="PTHR43739">
    <property type="entry name" value="XYLOGLUCANASE (EUROFUNG)"/>
    <property type="match status" value="1"/>
</dbReference>
<evidence type="ECO:0000256" key="2">
    <source>
        <dbReference type="SAM" id="SignalP"/>
    </source>
</evidence>
<sequence length="851" mass="93054">MKNKILLIIIGAIAFIGQAQVSQNYKQIAKESEANYYTIVTQARQEFSEMDLSIRKNSQAKKQFERWVFYWQPRVNADGTFPNELQGYYNAGILSNTGELQKPFIAKSTQSNESWTNVGPAQADLNNNGYTNYPQMGRLNTLLRIKHPTTRSQDVLLVGAPDGGIWKSNDGGATWAPKLDFAAGIGVTDIRTVPGTTTANYLTRPIYVSTGDYDGQQSKSIGVLKSTDGGETFSSTGLTYTPDQQMTMGDIIVIDANTVFVAEKQFIKKTLDGGATWTNAYDSQFANSLIGRAAFNGTEIMFTSGQEVYYTDNYNNDVNWDAYDFTSNVNKKSVTTDANGDFYTQDQSGRIRKFNKTSRTFVDFGTIPPGYDSQSGYNQALVINNSLFLTGAVRGASSTNNGATWTNTLNEAWTGPTDSGVYVHSDHHRMGQLDTDLEFWSVNDGGLNYVTYASTTDIKPTTTYLSSNVIVTQSYSIAINPSANDDSYLMSNQDNDAFSKRNGSWYAVNLGDGIQSAINYNNADIRYASDQNGGIVQTNTGFQGQLNGNGNFVSVPSASFYFPLEMNKTNPNFLYAGSNDVYKIDATNAMNLTISPTNSGLTDLISIATHGNAIMAASFSSIKFSSNGGTTWTSIGLPTGTSGEISSVDFDGTNNNNMYVTYSGYNNNSKVFKTTNGGTSWTNISSNLPNIVTYEVMLKQNQSSEYLFLATELGVYFTNNSGTSWSRLGQGLPNVNIRDIEIHYTADKLVAGSFGRGLWEINIANSTLSSDSIDAPTVEVTVYPNPTSDLLNVKIADSKQYNYVMYNVVGGIVKKGTISDKGIDVSELAQNMYLLRVYNDATSVTKKVIIE</sequence>
<evidence type="ECO:0000259" key="3">
    <source>
        <dbReference type="Pfam" id="PF18962"/>
    </source>
</evidence>
<comment type="caution">
    <text evidence="4">The sequence shown here is derived from an EMBL/GenBank/DDBJ whole genome shotgun (WGS) entry which is preliminary data.</text>
</comment>
<dbReference type="EMBL" id="QKZR01000001">
    <property type="protein sequence ID" value="PZX43091.1"/>
    <property type="molecule type" value="Genomic_DNA"/>
</dbReference>
<dbReference type="Proteomes" id="UP000248584">
    <property type="component" value="Unassembled WGS sequence"/>
</dbReference>
<feature type="chain" id="PRO_5046797738" evidence="2">
    <location>
        <begin position="20"/>
        <end position="851"/>
    </location>
</feature>
<dbReference type="InterPro" id="IPR052025">
    <property type="entry name" value="Xyloglucanase_GH74"/>
</dbReference>
<keyword evidence="5" id="KW-1185">Reference proteome</keyword>
<organism evidence="4 5">
    <name type="scientific">Nonlabens dokdonensis</name>
    <dbReference type="NCBI Taxonomy" id="328515"/>
    <lineage>
        <taxon>Bacteria</taxon>
        <taxon>Pseudomonadati</taxon>
        <taxon>Bacteroidota</taxon>
        <taxon>Flavobacteriia</taxon>
        <taxon>Flavobacteriales</taxon>
        <taxon>Flavobacteriaceae</taxon>
        <taxon>Nonlabens</taxon>
    </lineage>
</organism>
<evidence type="ECO:0000313" key="5">
    <source>
        <dbReference type="Proteomes" id="UP000248584"/>
    </source>
</evidence>
<name>A0ABX5PZR8_9FLAO</name>
<accession>A0ABX5PZR8</accession>
<feature type="signal peptide" evidence="2">
    <location>
        <begin position="1"/>
        <end position="19"/>
    </location>
</feature>
<dbReference type="RefSeq" id="WP_015360890.1">
    <property type="nucleotide sequence ID" value="NZ_QKZR01000001.1"/>
</dbReference>
<gene>
    <name evidence="4" type="ORF">LX97_00090</name>
</gene>
<dbReference type="PANTHER" id="PTHR43739:SF5">
    <property type="entry name" value="EXO-ALPHA-SIALIDASE"/>
    <property type="match status" value="1"/>
</dbReference>
<keyword evidence="1 2" id="KW-0732">Signal</keyword>
<dbReference type="InterPro" id="IPR015943">
    <property type="entry name" value="WD40/YVTN_repeat-like_dom_sf"/>
</dbReference>
<dbReference type="SUPFAM" id="SSF110296">
    <property type="entry name" value="Oligoxyloglucan reducing end-specific cellobiohydrolase"/>
    <property type="match status" value="2"/>
</dbReference>
<protein>
    <submittedName>
        <fullName evidence="4">Secreted protein (Por secretion system target)</fullName>
    </submittedName>
</protein>
<dbReference type="Pfam" id="PF18962">
    <property type="entry name" value="Por_Secre_tail"/>
    <property type="match status" value="1"/>
</dbReference>
<reference evidence="4 5" key="1">
    <citation type="submission" date="2018-06" db="EMBL/GenBank/DDBJ databases">
        <title>Genomic Encyclopedia of Archaeal and Bacterial Type Strains, Phase II (KMG-II): from individual species to whole genera.</title>
        <authorList>
            <person name="Goeker M."/>
        </authorList>
    </citation>
    <scope>NUCLEOTIDE SEQUENCE [LARGE SCALE GENOMIC DNA]</scope>
    <source>
        <strain evidence="4 5">DSM 17205</strain>
    </source>
</reference>
<dbReference type="InterPro" id="IPR026444">
    <property type="entry name" value="Secre_tail"/>
</dbReference>
<proteinExistence type="predicted"/>
<evidence type="ECO:0000256" key="1">
    <source>
        <dbReference type="ARBA" id="ARBA00022729"/>
    </source>
</evidence>